<evidence type="ECO:0000256" key="12">
    <source>
        <dbReference type="ARBA" id="ARBA00030746"/>
    </source>
</evidence>
<dbReference type="GO" id="GO:0004378">
    <property type="term" value="F:GDP-Man:Man(1)GlcNAc(2)-PP-Dol alpha-1,3-mannosyltransferase activity"/>
    <property type="evidence" value="ECO:0007669"/>
    <property type="project" value="UniProtKB-EC"/>
</dbReference>
<evidence type="ECO:0000256" key="4">
    <source>
        <dbReference type="ARBA" id="ARBA00011969"/>
    </source>
</evidence>
<dbReference type="GO" id="GO:0005789">
    <property type="term" value="C:endoplasmic reticulum membrane"/>
    <property type="evidence" value="ECO:0007669"/>
    <property type="project" value="UniProtKB-SubCell"/>
</dbReference>
<evidence type="ECO:0000313" key="20">
    <source>
        <dbReference type="EMBL" id="KAG0645894.1"/>
    </source>
</evidence>
<dbReference type="SUPFAM" id="SSF51905">
    <property type="entry name" value="FAD/NAD(P)-binding domain"/>
    <property type="match status" value="1"/>
</dbReference>
<evidence type="ECO:0000256" key="5">
    <source>
        <dbReference type="ARBA" id="ARBA00012649"/>
    </source>
</evidence>
<evidence type="ECO:0000256" key="17">
    <source>
        <dbReference type="ARBA" id="ARBA00045104"/>
    </source>
</evidence>
<evidence type="ECO:0000256" key="14">
    <source>
        <dbReference type="ARBA" id="ARBA00032333"/>
    </source>
</evidence>
<evidence type="ECO:0000256" key="2">
    <source>
        <dbReference type="ARBA" id="ARBA00004586"/>
    </source>
</evidence>
<evidence type="ECO:0000256" key="15">
    <source>
        <dbReference type="ARBA" id="ARBA00032874"/>
    </source>
</evidence>
<dbReference type="InterPro" id="IPR001296">
    <property type="entry name" value="Glyco_trans_1"/>
</dbReference>
<dbReference type="InterPro" id="IPR036188">
    <property type="entry name" value="FAD/NAD-bd_sf"/>
</dbReference>
<dbReference type="Gene3D" id="3.40.50.2000">
    <property type="entry name" value="Glycogen Phosphorylase B"/>
    <property type="match status" value="2"/>
</dbReference>
<evidence type="ECO:0000256" key="3">
    <source>
        <dbReference type="ARBA" id="ARBA00004922"/>
    </source>
</evidence>
<evidence type="ECO:0000259" key="19">
    <source>
        <dbReference type="Pfam" id="PF13439"/>
    </source>
</evidence>
<keyword evidence="21" id="KW-1185">Reference proteome</keyword>
<comment type="catalytic activity">
    <reaction evidence="16">
        <text>a beta-D-Man-(1-&gt;4)-beta-D-GlcNAc-(1-&gt;4)-alpha-D-GlcNAc-diphospho-di-trans,poly-cis-dolichol + GDP-alpha-D-mannose = an alpha-D-Man-(1-&gt;3)-beta-D-Man-(1-&gt;4)-beta-D-GlcNAc-(1-&gt;4)-alpha-D-GlcNAc-diphospho-di-trans,poly-cis-dolichol + GDP + H(+)</text>
        <dbReference type="Rhea" id="RHEA:29515"/>
        <dbReference type="Rhea" id="RHEA-COMP:19511"/>
        <dbReference type="Rhea" id="RHEA-COMP:19513"/>
        <dbReference type="ChEBI" id="CHEBI:15378"/>
        <dbReference type="ChEBI" id="CHEBI:57527"/>
        <dbReference type="ChEBI" id="CHEBI:58189"/>
        <dbReference type="ChEBI" id="CHEBI:58472"/>
        <dbReference type="ChEBI" id="CHEBI:132510"/>
        <dbReference type="EC" id="2.4.1.132"/>
    </reaction>
    <physiologicalReaction direction="left-to-right" evidence="16">
        <dbReference type="Rhea" id="RHEA:29516"/>
    </physiologicalReaction>
</comment>
<dbReference type="EMBL" id="VNKQ01000017">
    <property type="protein sequence ID" value="KAG0645894.1"/>
    <property type="molecule type" value="Genomic_DNA"/>
</dbReference>
<gene>
    <name evidence="20" type="ORF">D0Z07_8019</name>
</gene>
<dbReference type="Pfam" id="PF13439">
    <property type="entry name" value="Glyco_transf_4"/>
    <property type="match status" value="1"/>
</dbReference>
<comment type="pathway">
    <text evidence="3">Protein modification; protein glycosylation.</text>
</comment>
<dbReference type="SUPFAM" id="SSF53756">
    <property type="entry name" value="UDP-Glycosyltransferase/glycogen phosphorylase"/>
    <property type="match status" value="1"/>
</dbReference>
<protein>
    <recommendedName>
        <fullName evidence="12">Asparagine-linked glycosylation protein 2</fullName>
        <ecNumber evidence="5">2.4.1.132</ecNumber>
        <ecNumber evidence="4">2.4.1.257</ecNumber>
    </recommendedName>
    <alternativeName>
        <fullName evidence="13">GDP-Man:Man(1)GlcNAc(2)-PP-Dol alpha-1,3-mannosyltransferase</fullName>
    </alternativeName>
    <alternativeName>
        <fullName evidence="15">GDP-Man:Man(1)GlcNAc(2)-PP-dolichol mannosyltransferase</fullName>
    </alternativeName>
    <alternativeName>
        <fullName evidence="14">GDP-Man:Man(2)GlcNAc(2)-PP-Dol alpha-1,6-mannosyltransferase</fullName>
    </alternativeName>
</protein>
<evidence type="ECO:0000256" key="7">
    <source>
        <dbReference type="ARBA" id="ARBA00022679"/>
    </source>
</evidence>
<keyword evidence="9" id="KW-0256">Endoplasmic reticulum</keyword>
<dbReference type="AlphaFoldDB" id="A0A9P6SKP0"/>
<evidence type="ECO:0000256" key="16">
    <source>
        <dbReference type="ARBA" id="ARBA00045103"/>
    </source>
</evidence>
<proteinExistence type="predicted"/>
<dbReference type="Pfam" id="PF00534">
    <property type="entry name" value="Glycos_transf_1"/>
    <property type="match status" value="1"/>
</dbReference>
<sequence length="903" mass="100148">MAESKKKKNIAFFHPDLGIGGAERLIIDAAVGLQNRGHKVVIFTSHCDPNHCFEEARDGTLDVRVRGNWLFPPSILSRFSILCAILRQFHLIIGAYLTSELSGFKPDAFVVDQLSAGLPWLRFLYPETRILFYCHFPDLLLAQGRAAWLKRAYRIPFDFIEEWSMGFTDSVCVNSGFTKGVVSKVFPALARTKDLQVVYPCVDVNLKSDQTEDDFVSPWTGKEFLLSINRFEKKKDIGLAIKAYAGLGEHGRKGENVSYHKDLVTLAESLDLKTATTGTITTALNVPADIDVLFLLSVQSAFKEMLLKSAKLLIYTPSNEHFGIVPLEAMLEGVPVLAANTGGPLETVVDGKTGWHCPPDDVEKWTAVMNKVLHEMSEKELEAIGRAGRERVKEEFSDIKMATRLDNIIDGMAGNERRTLIEIPLLFLTLAALCVDVGYYLVLQNKESTHVHVSPVIGCSKNTITRMVLITPLPPLRMTSTRSRSFFLAVKAMSEATHGTRYHRSERCFSSSVAARAQKKYEAVVVGAGPAGVAVVGNLLEQKKSPILWVDHLFQGGRLNEFYREVPSNTKVKRFVMYAEGVSPFREIAEKTPAPNAYSHLKGLEQEGTCHIAQAADLCIMLTKGLDASKGVDKQIGSVSSAQWSDSDNWTVNIKPDGKSSSPPTISSNLLVLCTGSVPTTGPLPVSGFEELGLDPALNPPLLAKLLPSDQPLTVGVIGASHSAILVLRNLYNLASSTHPKLRIRWFTRHPLRYAEERDGWIFRDNTGLKGDVAVWAKENLEEDRLQSSPVSNYLEKIATSKEREQEDYEKYLPSCTHVVQAIGFKKNELPVLERDGKRMEASYDSQSGGFADGKGERVKGLYAAGIAWPERVVDPEGNTEYAVGLWKFMTYLTRVVKDWRKD</sequence>
<evidence type="ECO:0000259" key="18">
    <source>
        <dbReference type="Pfam" id="PF00534"/>
    </source>
</evidence>
<evidence type="ECO:0000256" key="8">
    <source>
        <dbReference type="ARBA" id="ARBA00022692"/>
    </source>
</evidence>
<dbReference type="Gene3D" id="3.50.50.60">
    <property type="entry name" value="FAD/NAD(P)-binding domain"/>
    <property type="match status" value="1"/>
</dbReference>
<accession>A0A9P6SKP0</accession>
<evidence type="ECO:0000256" key="9">
    <source>
        <dbReference type="ARBA" id="ARBA00022824"/>
    </source>
</evidence>
<comment type="catalytic activity">
    <reaction evidence="17">
        <text>an alpha-D-Man-(1-&gt;3)-beta-D-Man-(1-&gt;4)-beta-D-GlcNAc-(1-&gt;4)-alpha-D-GlcNAc-diphospho-di-trans,poly-cis-dolichol + GDP-alpha-D-mannose = an alpha-D-Man-(1-&gt;3)-[alpha-D-Man-(1-&gt;6)]-beta-D-Man-(1-&gt;4)-beta-D-GlcNAc-(1-&gt;4)-alpha-D-GlcNAc-diphospho-di-trans,poly-cis-dolichol + GDP + H(+)</text>
        <dbReference type="Rhea" id="RHEA:29519"/>
        <dbReference type="Rhea" id="RHEA-COMP:19513"/>
        <dbReference type="Rhea" id="RHEA-COMP:19515"/>
        <dbReference type="ChEBI" id="CHEBI:15378"/>
        <dbReference type="ChEBI" id="CHEBI:57527"/>
        <dbReference type="ChEBI" id="CHEBI:58189"/>
        <dbReference type="ChEBI" id="CHEBI:132510"/>
        <dbReference type="ChEBI" id="CHEBI:132511"/>
        <dbReference type="EC" id="2.4.1.257"/>
    </reaction>
    <physiologicalReaction direction="left-to-right" evidence="17">
        <dbReference type="Rhea" id="RHEA:29520"/>
    </physiologicalReaction>
</comment>
<keyword evidence="6" id="KW-0328">Glycosyltransferase</keyword>
<dbReference type="EC" id="2.4.1.132" evidence="5"/>
<dbReference type="PANTHER" id="PTHR45918:SF1">
    <property type="entry name" value="ALPHA-1,3_1,6-MANNOSYLTRANSFERASE ALG2"/>
    <property type="match status" value="1"/>
</dbReference>
<dbReference type="EC" id="2.4.1.257" evidence="4"/>
<feature type="domain" description="Glycosyl transferase family 1" evidence="18">
    <location>
        <begin position="210"/>
        <end position="391"/>
    </location>
</feature>
<organism evidence="20 21">
    <name type="scientific">Hyphodiscus hymeniophilus</name>
    <dbReference type="NCBI Taxonomy" id="353542"/>
    <lineage>
        <taxon>Eukaryota</taxon>
        <taxon>Fungi</taxon>
        <taxon>Dikarya</taxon>
        <taxon>Ascomycota</taxon>
        <taxon>Pezizomycotina</taxon>
        <taxon>Leotiomycetes</taxon>
        <taxon>Helotiales</taxon>
        <taxon>Hyphodiscaceae</taxon>
        <taxon>Hyphodiscus</taxon>
    </lineage>
</organism>
<dbReference type="CDD" id="cd03805">
    <property type="entry name" value="GT4_ALG2-like"/>
    <property type="match status" value="1"/>
</dbReference>
<evidence type="ECO:0000256" key="1">
    <source>
        <dbReference type="ARBA" id="ARBA00003142"/>
    </source>
</evidence>
<evidence type="ECO:0000256" key="13">
    <source>
        <dbReference type="ARBA" id="ARBA00032047"/>
    </source>
</evidence>
<dbReference type="InterPro" id="IPR028098">
    <property type="entry name" value="Glyco_trans_4-like_N"/>
</dbReference>
<dbReference type="Proteomes" id="UP000785200">
    <property type="component" value="Unassembled WGS sequence"/>
</dbReference>
<comment type="function">
    <text evidence="1">Mannosylates Man(2)GlcNAc(2)-dolichol diphosphate and Man(1)GlcNAc(2)-dolichol diphosphate to form Man(3)GlcNAc(2)-dolichol diphosphate.</text>
</comment>
<keyword evidence="10" id="KW-1133">Transmembrane helix</keyword>
<evidence type="ECO:0000256" key="11">
    <source>
        <dbReference type="ARBA" id="ARBA00023136"/>
    </source>
</evidence>
<dbReference type="GO" id="GO:0102704">
    <property type="term" value="F:GDP-Man:Man(2)GlcNAc(2)-PP-Dol alpha-1,6-mannosyltransferase activity"/>
    <property type="evidence" value="ECO:0007669"/>
    <property type="project" value="UniProtKB-EC"/>
</dbReference>
<dbReference type="PANTHER" id="PTHR45918">
    <property type="entry name" value="ALPHA-1,3/1,6-MANNOSYLTRANSFERASE ALG2"/>
    <property type="match status" value="1"/>
</dbReference>
<evidence type="ECO:0000256" key="10">
    <source>
        <dbReference type="ARBA" id="ARBA00022989"/>
    </source>
</evidence>
<evidence type="ECO:0000256" key="6">
    <source>
        <dbReference type="ARBA" id="ARBA00022676"/>
    </source>
</evidence>
<name>A0A9P6SKP0_9HELO</name>
<reference evidence="20" key="1">
    <citation type="submission" date="2019-07" db="EMBL/GenBank/DDBJ databases">
        <title>Hyphodiscus hymeniophilus genome sequencing and assembly.</title>
        <authorList>
            <person name="Kramer G."/>
            <person name="Nodwell J."/>
        </authorList>
    </citation>
    <scope>NUCLEOTIDE SEQUENCE</scope>
    <source>
        <strain evidence="20">ATCC 34498</strain>
    </source>
</reference>
<keyword evidence="8" id="KW-0812">Transmembrane</keyword>
<comment type="subcellular location">
    <subcellularLocation>
        <location evidence="2">Endoplasmic reticulum membrane</location>
    </subcellularLocation>
</comment>
<dbReference type="InterPro" id="IPR027054">
    <property type="entry name" value="ALG2"/>
</dbReference>
<keyword evidence="7" id="KW-0808">Transferase</keyword>
<feature type="domain" description="Glycosyltransferase subfamily 4-like N-terminal" evidence="19">
    <location>
        <begin position="19"/>
        <end position="205"/>
    </location>
</feature>
<evidence type="ECO:0000313" key="21">
    <source>
        <dbReference type="Proteomes" id="UP000785200"/>
    </source>
</evidence>
<comment type="caution">
    <text evidence="20">The sequence shown here is derived from an EMBL/GenBank/DDBJ whole genome shotgun (WGS) entry which is preliminary data.</text>
</comment>
<dbReference type="OrthoDB" id="448893at2759"/>
<keyword evidence="11" id="KW-0472">Membrane</keyword>